<dbReference type="PANTHER" id="PTHR43179">
    <property type="entry name" value="RHAMNOSYLTRANSFERASE WBBL"/>
    <property type="match status" value="1"/>
</dbReference>
<dbReference type="EMBL" id="CP098400">
    <property type="protein sequence ID" value="URW79061.1"/>
    <property type="molecule type" value="Genomic_DNA"/>
</dbReference>
<accession>A0A9J6ZMW7</accession>
<dbReference type="PANTHER" id="PTHR43179:SF7">
    <property type="entry name" value="RHAMNOSYLTRANSFERASE WBBL"/>
    <property type="match status" value="1"/>
</dbReference>
<name>A0A9J6ZMW7_9BACT</name>
<dbReference type="RefSeq" id="WP_250722663.1">
    <property type="nucleotide sequence ID" value="NZ_CP098400.1"/>
</dbReference>
<dbReference type="InterPro" id="IPR029044">
    <property type="entry name" value="Nucleotide-diphossugar_trans"/>
</dbReference>
<dbReference type="InterPro" id="IPR001173">
    <property type="entry name" value="Glyco_trans_2-like"/>
</dbReference>
<keyword evidence="3" id="KW-1185">Reference proteome</keyword>
<dbReference type="KEGG" id="alkq:M9189_09375"/>
<dbReference type="CDD" id="cd04186">
    <property type="entry name" value="GT_2_like_c"/>
    <property type="match status" value="1"/>
</dbReference>
<reference evidence="2" key="1">
    <citation type="submission" date="2022-05" db="EMBL/GenBank/DDBJ databases">
        <authorList>
            <person name="Sun X."/>
        </authorList>
    </citation>
    <scope>NUCLEOTIDE SEQUENCE</scope>
    <source>
        <strain evidence="2">Ai-910</strain>
    </source>
</reference>
<proteinExistence type="predicted"/>
<reference evidence="2" key="2">
    <citation type="submission" date="2022-06" db="EMBL/GenBank/DDBJ databases">
        <title>Xiashengella guii gen. nov. sp. nov., a bacterium isolated form anaerobic digestion tank.</title>
        <authorList>
            <person name="Huang H."/>
        </authorList>
    </citation>
    <scope>NUCLEOTIDE SEQUENCE</scope>
    <source>
        <strain evidence="2">Ai-910</strain>
    </source>
</reference>
<evidence type="ECO:0000313" key="2">
    <source>
        <dbReference type="EMBL" id="URW79061.1"/>
    </source>
</evidence>
<dbReference type="Pfam" id="PF00535">
    <property type="entry name" value="Glycos_transf_2"/>
    <property type="match status" value="1"/>
</dbReference>
<organism evidence="2 3">
    <name type="scientific">Xiashengella succiniciproducens</name>
    <dbReference type="NCBI Taxonomy" id="2949635"/>
    <lineage>
        <taxon>Bacteria</taxon>
        <taxon>Pseudomonadati</taxon>
        <taxon>Bacteroidota</taxon>
        <taxon>Bacteroidia</taxon>
        <taxon>Marinilabiliales</taxon>
        <taxon>Marinilabiliaceae</taxon>
        <taxon>Xiashengella</taxon>
    </lineage>
</organism>
<sequence length="396" mass="44998">MRNKEGECAFGLSVVIVSYNCRDFLRLCLDSILWAKRDDIEVIVVDNASTDSTVQLLKNDYPTVVVVENSENVGFGKACNQGMQIAQGRYLLMLNPDTIVPENLADRIYLFLDTHPDCGAMGVYMADGCGRYLPESKRMVPTLFSSFCKFTGLAWLFPRSGLLASYYAGHIRPDQTAEVEILAGAFMALRREAVEAVGGFDEDYFMYGEDVDLSWRMVQLGWKIYYNPEITIIHFKGESSSKAPSSIKAFYKAMETFYAKHYDIGSRGLLMLLVRISARLLLLNARLRRLIWGSNLRKLSYPIKGDYLVFSDNPDSIADEVSRLVVGNHIKTEEVEKKKRIPVCILDLSTCHPSKIIDFVRIKGFFCRNILWLNRQRTHIFHPFGASERTIVTTLD</sequence>
<protein>
    <submittedName>
        <fullName evidence="2">Glycosyltransferase family 2 protein</fullName>
    </submittedName>
</protein>
<dbReference type="Proteomes" id="UP001056426">
    <property type="component" value="Chromosome"/>
</dbReference>
<feature type="domain" description="Glycosyltransferase 2-like" evidence="1">
    <location>
        <begin position="13"/>
        <end position="194"/>
    </location>
</feature>
<dbReference type="Gene3D" id="3.90.550.10">
    <property type="entry name" value="Spore Coat Polysaccharide Biosynthesis Protein SpsA, Chain A"/>
    <property type="match status" value="1"/>
</dbReference>
<dbReference type="AlphaFoldDB" id="A0A9J6ZMW7"/>
<evidence type="ECO:0000259" key="1">
    <source>
        <dbReference type="Pfam" id="PF00535"/>
    </source>
</evidence>
<evidence type="ECO:0000313" key="3">
    <source>
        <dbReference type="Proteomes" id="UP001056426"/>
    </source>
</evidence>
<dbReference type="SUPFAM" id="SSF53448">
    <property type="entry name" value="Nucleotide-diphospho-sugar transferases"/>
    <property type="match status" value="1"/>
</dbReference>
<gene>
    <name evidence="2" type="ORF">M9189_09375</name>
</gene>